<dbReference type="InterPro" id="IPR052005">
    <property type="entry name" value="CDF_SLC30A"/>
</dbReference>
<sequence>MDSRMHRRKSSKEDALVEGSGGTSTANVAFPAHTEPNGVDRPAPEVLRERVNSVPSPSYHRSEGPSSAGPHRTSFAIPNHNQPPSPFRPAFSHSRSFSGTTFASSSKVPPPPKLNGSIPKRSLSGDGNPSYQMPNSSSNAPLKPYANGAPPSPTQTRRHGRIHSRNLSIYFPKPGSLPASSIAEDDSSAGEENSATIIPSESSMTVPTMQKPPGRKRFGDGFTFGGKSTSPSNSNSDDGDSSVSPVTPRMTRRIHRHKKSMSHNFFSFLEPGVDHQTSSSNLMATQWETSQPPTPIPSPYNTIQQTSPPLALVVDKQLSLTSATAMTVVQFLLGASLWVSGQQNGSLGCTGLGYWVVFDSFGMALTHLLPSHLASRSLASENRRSYGNDRIETLALFAQTIYLIFASVYVCKETVEHILLSLGDGHHHHRMDEGVEGIQFPVFLFLVTTVSLISTSMFYDNHANLLKTSGHKIPSNLLMAYVSRLRSSLAKSSHPSPLSIVVTNPYTLTPLLFTLAMLIASVLLPTSQHRPFDLFVAALETIITFSIAYPAAVIQGAVLLQTAPGRGLPGGRMEAFLRTMREIERHPLVLHLPAPHMWQLTPSPCANDFSDAAKNKLVVTIELHVRKDLDDNEVLSLTRWAHDRVRLALNLGSRSKEHDDDSEVTVGIVRG</sequence>
<dbReference type="AlphaFoldDB" id="A0A0H2RNY7"/>
<evidence type="ECO:0000256" key="5">
    <source>
        <dbReference type="SAM" id="MobiDB-lite"/>
    </source>
</evidence>
<keyword evidence="4" id="KW-0406">Ion transport</keyword>
<evidence type="ECO:0000256" key="3">
    <source>
        <dbReference type="ARBA" id="ARBA00022833"/>
    </source>
</evidence>
<evidence type="ECO:0000313" key="7">
    <source>
        <dbReference type="EMBL" id="KLO06516.1"/>
    </source>
</evidence>
<dbReference type="GO" id="GO:0006829">
    <property type="term" value="P:zinc ion transport"/>
    <property type="evidence" value="ECO:0007669"/>
    <property type="project" value="TreeGrafter"/>
</dbReference>
<feature type="compositionally biased region" description="Basic and acidic residues" evidence="5">
    <location>
        <begin position="42"/>
        <end position="51"/>
    </location>
</feature>
<proteinExistence type="predicted"/>
<evidence type="ECO:0000256" key="6">
    <source>
        <dbReference type="SAM" id="Phobius"/>
    </source>
</evidence>
<dbReference type="InParanoid" id="A0A0H2RNY7"/>
<organism evidence="7 8">
    <name type="scientific">Schizopora paradoxa</name>
    <dbReference type="NCBI Taxonomy" id="27342"/>
    <lineage>
        <taxon>Eukaryota</taxon>
        <taxon>Fungi</taxon>
        <taxon>Dikarya</taxon>
        <taxon>Basidiomycota</taxon>
        <taxon>Agaricomycotina</taxon>
        <taxon>Agaricomycetes</taxon>
        <taxon>Hymenochaetales</taxon>
        <taxon>Schizoporaceae</taxon>
        <taxon>Schizopora</taxon>
    </lineage>
</organism>
<evidence type="ECO:0008006" key="9">
    <source>
        <dbReference type="Google" id="ProtNLM"/>
    </source>
</evidence>
<dbReference type="STRING" id="27342.A0A0H2RNY7"/>
<evidence type="ECO:0000313" key="8">
    <source>
        <dbReference type="Proteomes" id="UP000053477"/>
    </source>
</evidence>
<feature type="compositionally biased region" description="Low complexity" evidence="5">
    <location>
        <begin position="228"/>
        <end position="247"/>
    </location>
</feature>
<feature type="compositionally biased region" description="Polar residues" evidence="5">
    <location>
        <begin position="190"/>
        <end position="208"/>
    </location>
</feature>
<comment type="subcellular location">
    <subcellularLocation>
        <location evidence="1">Endomembrane system</location>
        <topology evidence="1">Multi-pass membrane protein</topology>
    </subcellularLocation>
</comment>
<keyword evidence="6" id="KW-1133">Transmembrane helix</keyword>
<dbReference type="Proteomes" id="UP000053477">
    <property type="component" value="Unassembled WGS sequence"/>
</dbReference>
<accession>A0A0H2RNY7</accession>
<evidence type="ECO:0000256" key="4">
    <source>
        <dbReference type="ARBA" id="ARBA00023065"/>
    </source>
</evidence>
<reference evidence="7 8" key="1">
    <citation type="submission" date="2015-04" db="EMBL/GenBank/DDBJ databases">
        <title>Complete genome sequence of Schizopora paradoxa KUC8140, a cosmopolitan wood degrader in East Asia.</title>
        <authorList>
            <consortium name="DOE Joint Genome Institute"/>
            <person name="Min B."/>
            <person name="Park H."/>
            <person name="Jang Y."/>
            <person name="Kim J.-J."/>
            <person name="Kim K.H."/>
            <person name="Pangilinan J."/>
            <person name="Lipzen A."/>
            <person name="Riley R."/>
            <person name="Grigoriev I.V."/>
            <person name="Spatafora J.W."/>
            <person name="Choi I.-G."/>
        </authorList>
    </citation>
    <scope>NUCLEOTIDE SEQUENCE [LARGE SCALE GENOMIC DNA]</scope>
    <source>
        <strain evidence="7 8">KUC8140</strain>
    </source>
</reference>
<keyword evidence="6" id="KW-0472">Membrane</keyword>
<evidence type="ECO:0000256" key="2">
    <source>
        <dbReference type="ARBA" id="ARBA00022448"/>
    </source>
</evidence>
<feature type="transmembrane region" description="Helical" evidence="6">
    <location>
        <begin position="438"/>
        <end position="459"/>
    </location>
</feature>
<feature type="compositionally biased region" description="Basic residues" evidence="5">
    <location>
        <begin position="1"/>
        <end position="10"/>
    </location>
</feature>
<keyword evidence="2" id="KW-0813">Transport</keyword>
<feature type="compositionally biased region" description="Polar residues" evidence="5">
    <location>
        <begin position="93"/>
        <end position="107"/>
    </location>
</feature>
<feature type="transmembrane region" description="Helical" evidence="6">
    <location>
        <begin position="506"/>
        <end position="524"/>
    </location>
</feature>
<protein>
    <recommendedName>
        <fullName evidence="9">Cation efflux protein</fullName>
    </recommendedName>
</protein>
<dbReference type="OrthoDB" id="5382797at2759"/>
<name>A0A0H2RNY7_9AGAM</name>
<dbReference type="GO" id="GO:0005794">
    <property type="term" value="C:Golgi apparatus"/>
    <property type="evidence" value="ECO:0007669"/>
    <property type="project" value="TreeGrafter"/>
</dbReference>
<feature type="region of interest" description="Disordered" evidence="5">
    <location>
        <begin position="1"/>
        <end position="247"/>
    </location>
</feature>
<evidence type="ECO:0000256" key="1">
    <source>
        <dbReference type="ARBA" id="ARBA00004127"/>
    </source>
</evidence>
<dbReference type="EMBL" id="KQ086200">
    <property type="protein sequence ID" value="KLO06516.1"/>
    <property type="molecule type" value="Genomic_DNA"/>
</dbReference>
<keyword evidence="8" id="KW-1185">Reference proteome</keyword>
<dbReference type="PANTHER" id="PTHR46531:SF1">
    <property type="entry name" value="ZINC TRANSPORTER 6"/>
    <property type="match status" value="1"/>
</dbReference>
<keyword evidence="6" id="KW-0812">Transmembrane</keyword>
<gene>
    <name evidence="7" type="ORF">SCHPADRAFT_882816</name>
</gene>
<keyword evidence="3" id="KW-0862">Zinc</keyword>
<feature type="compositionally biased region" description="Polar residues" evidence="5">
    <location>
        <begin position="125"/>
        <end position="140"/>
    </location>
</feature>
<feature type="transmembrane region" description="Helical" evidence="6">
    <location>
        <begin position="536"/>
        <end position="560"/>
    </location>
</feature>
<dbReference type="PANTHER" id="PTHR46531">
    <property type="entry name" value="ZINC TRANSPORTER 6"/>
    <property type="match status" value="1"/>
</dbReference>